<comment type="caution">
    <text evidence="1">The sequence shown here is derived from an EMBL/GenBank/DDBJ whole genome shotgun (WGS) entry which is preliminary data.</text>
</comment>
<dbReference type="Proteomes" id="UP000596742">
    <property type="component" value="Unassembled WGS sequence"/>
</dbReference>
<dbReference type="InterPro" id="IPR016167">
    <property type="entry name" value="FAD-bd_PCMH_sub1"/>
</dbReference>
<dbReference type="OrthoDB" id="610608at2759"/>
<evidence type="ECO:0000313" key="1">
    <source>
        <dbReference type="EMBL" id="VDI30982.1"/>
    </source>
</evidence>
<dbReference type="SUPFAM" id="SSF56176">
    <property type="entry name" value="FAD-binding/transporter-associated domain-like"/>
    <property type="match status" value="1"/>
</dbReference>
<dbReference type="AlphaFoldDB" id="A0A8B6E938"/>
<reference evidence="1" key="1">
    <citation type="submission" date="2018-11" db="EMBL/GenBank/DDBJ databases">
        <authorList>
            <person name="Alioto T."/>
            <person name="Alioto T."/>
        </authorList>
    </citation>
    <scope>NUCLEOTIDE SEQUENCE</scope>
</reference>
<proteinExistence type="predicted"/>
<evidence type="ECO:0008006" key="3">
    <source>
        <dbReference type="Google" id="ProtNLM"/>
    </source>
</evidence>
<accession>A0A8B6E938</accession>
<name>A0A8B6E938_MYTGA</name>
<evidence type="ECO:0000313" key="2">
    <source>
        <dbReference type="Proteomes" id="UP000596742"/>
    </source>
</evidence>
<dbReference type="InterPro" id="IPR036318">
    <property type="entry name" value="FAD-bd_PCMH-like_sf"/>
</dbReference>
<organism evidence="1 2">
    <name type="scientific">Mytilus galloprovincialis</name>
    <name type="common">Mediterranean mussel</name>
    <dbReference type="NCBI Taxonomy" id="29158"/>
    <lineage>
        <taxon>Eukaryota</taxon>
        <taxon>Metazoa</taxon>
        <taxon>Spiralia</taxon>
        <taxon>Lophotrochozoa</taxon>
        <taxon>Mollusca</taxon>
        <taxon>Bivalvia</taxon>
        <taxon>Autobranchia</taxon>
        <taxon>Pteriomorphia</taxon>
        <taxon>Mytilida</taxon>
        <taxon>Mytiloidea</taxon>
        <taxon>Mytilidae</taxon>
        <taxon>Mytilinae</taxon>
        <taxon>Mytilus</taxon>
    </lineage>
</organism>
<keyword evidence="2" id="KW-1185">Reference proteome</keyword>
<dbReference type="GO" id="GO:0050660">
    <property type="term" value="F:flavin adenine dinucleotide binding"/>
    <property type="evidence" value="ECO:0007669"/>
    <property type="project" value="InterPro"/>
</dbReference>
<gene>
    <name evidence="1" type="ORF">MGAL_10B090810</name>
</gene>
<dbReference type="EMBL" id="UYJE01004735">
    <property type="protein sequence ID" value="VDI30982.1"/>
    <property type="molecule type" value="Genomic_DNA"/>
</dbReference>
<protein>
    <recommendedName>
        <fullName evidence="3">FAD-binding PCMH-type domain-containing protein</fullName>
    </recommendedName>
</protein>
<dbReference type="Gene3D" id="3.30.43.10">
    <property type="entry name" value="Uridine Diphospho-n-acetylenolpyruvylglucosamine Reductase, domain 2"/>
    <property type="match status" value="1"/>
</dbReference>
<sequence length="128" mass="14426">MKKPKAKHIQPDLSDQGDVEDRLQKLQMIIGSSPSLQIETFENWGETQAIQVISSSPTTKEELKKLVLAASEQGLRVRCAGTGHSWAPIFADSKQLLIYVKDMKSDYKDGSRIRISNQFGQRRGDYEC</sequence>